<comment type="subcellular location">
    <subcellularLocation>
        <location evidence="1">Cell envelope</location>
    </subcellularLocation>
</comment>
<dbReference type="PANTHER" id="PTHR35936">
    <property type="entry name" value="MEMBRANE-BOUND LYTIC MUREIN TRANSGLYCOSYLASE F"/>
    <property type="match status" value="1"/>
</dbReference>
<accession>A0A4R7JLZ8</accession>
<comment type="similarity">
    <text evidence="2 4">Belongs to the bacterial solute-binding protein 3 family.</text>
</comment>
<dbReference type="PANTHER" id="PTHR35936:SF19">
    <property type="entry name" value="AMINO-ACID-BINDING PROTEIN YXEM-RELATED"/>
    <property type="match status" value="1"/>
</dbReference>
<dbReference type="Proteomes" id="UP000295830">
    <property type="component" value="Unassembled WGS sequence"/>
</dbReference>
<feature type="domain" description="Solute-binding protein family 3/N-terminal" evidence="5">
    <location>
        <begin position="34"/>
        <end position="265"/>
    </location>
</feature>
<organism evidence="6 7">
    <name type="scientific">Halospina denitrificans</name>
    <dbReference type="NCBI Taxonomy" id="332522"/>
    <lineage>
        <taxon>Bacteria</taxon>
        <taxon>Pseudomonadati</taxon>
        <taxon>Pseudomonadota</taxon>
        <taxon>Gammaproteobacteria</taxon>
        <taxon>Halospina</taxon>
    </lineage>
</organism>
<dbReference type="SUPFAM" id="SSF53850">
    <property type="entry name" value="Periplasmic binding protein-like II"/>
    <property type="match status" value="1"/>
</dbReference>
<proteinExistence type="inferred from homology"/>
<evidence type="ECO:0000256" key="4">
    <source>
        <dbReference type="RuleBase" id="RU003744"/>
    </source>
</evidence>
<sequence>MDFFTHGWQMRKTKCLLFLLALLILGPVSFAQSPLIVRVTDFPPQYYQDETGEWTGLDVELARALVEEAGLPVRFVRLPWKRALRDLKEGKVHLMTTLAKTAERSAFVHYIGLERYSEMGLVVQKRHSGLVIEGLDDLVEICQATDKRWGIQGGIFYSKAFNRRMSSDKEFAECFYRVSHVDLLFPMTLEGRLIGFFEDAQPLKHAVRNDPEYRRALEVHDYVLYRQPVYFGVSKKLDSATIQKLENAYERLETAGRFQEIIARDWSVK</sequence>
<evidence type="ECO:0000256" key="3">
    <source>
        <dbReference type="ARBA" id="ARBA00022729"/>
    </source>
</evidence>
<dbReference type="GO" id="GO:0030313">
    <property type="term" value="C:cell envelope"/>
    <property type="evidence" value="ECO:0007669"/>
    <property type="project" value="UniProtKB-SubCell"/>
</dbReference>
<keyword evidence="7" id="KW-1185">Reference proteome</keyword>
<dbReference type="Gene3D" id="3.40.190.10">
    <property type="entry name" value="Periplasmic binding protein-like II"/>
    <property type="match status" value="2"/>
</dbReference>
<dbReference type="Pfam" id="PF00497">
    <property type="entry name" value="SBP_bac_3"/>
    <property type="match status" value="1"/>
</dbReference>
<evidence type="ECO:0000259" key="5">
    <source>
        <dbReference type="SMART" id="SM00062"/>
    </source>
</evidence>
<evidence type="ECO:0000313" key="6">
    <source>
        <dbReference type="EMBL" id="TDT37709.1"/>
    </source>
</evidence>
<comment type="caution">
    <text evidence="6">The sequence shown here is derived from an EMBL/GenBank/DDBJ whole genome shotgun (WGS) entry which is preliminary data.</text>
</comment>
<evidence type="ECO:0000313" key="7">
    <source>
        <dbReference type="Proteomes" id="UP000295830"/>
    </source>
</evidence>
<evidence type="ECO:0000256" key="2">
    <source>
        <dbReference type="ARBA" id="ARBA00010333"/>
    </source>
</evidence>
<dbReference type="InterPro" id="IPR001638">
    <property type="entry name" value="Solute-binding_3/MltF_N"/>
</dbReference>
<reference evidence="6 7" key="1">
    <citation type="submission" date="2019-03" db="EMBL/GenBank/DDBJ databases">
        <title>Genomic Encyclopedia of Type Strains, Phase IV (KMG-IV): sequencing the most valuable type-strain genomes for metagenomic binning, comparative biology and taxonomic classification.</title>
        <authorList>
            <person name="Goeker M."/>
        </authorList>
    </citation>
    <scope>NUCLEOTIDE SEQUENCE [LARGE SCALE GENOMIC DNA]</scope>
    <source>
        <strain evidence="6 7">DSM 15505</strain>
    </source>
</reference>
<dbReference type="PROSITE" id="PS01039">
    <property type="entry name" value="SBP_BACTERIAL_3"/>
    <property type="match status" value="1"/>
</dbReference>
<dbReference type="AlphaFoldDB" id="A0A4R7JLZ8"/>
<name>A0A4R7JLZ8_9GAMM</name>
<keyword evidence="3" id="KW-0732">Signal</keyword>
<gene>
    <name evidence="6" type="ORF">DES49_2666</name>
</gene>
<dbReference type="OrthoDB" id="9768183at2"/>
<dbReference type="InterPro" id="IPR018313">
    <property type="entry name" value="SBP_3_CS"/>
</dbReference>
<evidence type="ECO:0000256" key="1">
    <source>
        <dbReference type="ARBA" id="ARBA00004196"/>
    </source>
</evidence>
<dbReference type="EMBL" id="SOAX01000007">
    <property type="protein sequence ID" value="TDT37709.1"/>
    <property type="molecule type" value="Genomic_DNA"/>
</dbReference>
<protein>
    <submittedName>
        <fullName evidence="6">ABC-type amino acid transport substrate-binding protein</fullName>
    </submittedName>
</protein>
<dbReference type="SMART" id="SM00062">
    <property type="entry name" value="PBPb"/>
    <property type="match status" value="1"/>
</dbReference>